<keyword evidence="4" id="KW-1185">Reference proteome</keyword>
<feature type="transmembrane region" description="Helical" evidence="2">
    <location>
        <begin position="12"/>
        <end position="31"/>
    </location>
</feature>
<dbReference type="EMBL" id="QEAN01000004">
    <property type="protein sequence ID" value="TPX54533.1"/>
    <property type="molecule type" value="Genomic_DNA"/>
</dbReference>
<comment type="caution">
    <text evidence="3">The sequence shown here is derived from an EMBL/GenBank/DDBJ whole genome shotgun (WGS) entry which is preliminary data.</text>
</comment>
<dbReference type="Proteomes" id="UP000317494">
    <property type="component" value="Unassembled WGS sequence"/>
</dbReference>
<proteinExistence type="predicted"/>
<name>A0A507DS39_9FUNG</name>
<evidence type="ECO:0000256" key="1">
    <source>
        <dbReference type="SAM" id="MobiDB-lite"/>
    </source>
</evidence>
<dbReference type="VEuPathDB" id="FungiDB:SeMB42_g00239"/>
<sequence>MRRTDIRVVTRMVKFIYLFAYVAAFFFFAPVTPQVHPNDQCIQGMISAIMDPTSEIDPLSSIRDRIKHIISSAVKITSCTTEEIFKDPSQIRKKNIPFIRALHHIIFDDLNSLFRVLSDCINDKQRSRVRKALQKAQALVCSHINIHFYLEGVYRGRIAILGNTAKPTLPPYEWKNVEWYGNEEAYLELVRRSAVSETRYVNDVAPGTSNTAGGGPAPVLSPFSETQGALPAPSPLYAEPPPVTIRVNQEERQIQDMLFSPTNLASLLPHIRNRIEEVFTNYLPGTSCTRKDVFKKPKKIPNNLISSVRSFHHIAFVEMKKLYEILTRRMNIHRYHPDINVLHEARALVCFHLKRHYDLEQAYRKYTPKQNVPDAMLELPKYENWESVGRYKDENEFLEPVGESAVSETRYVNDFVPGTSNTAGGRPAPVETPGALPTPSSSSFEQLRTLDDAPGSGYGAIDAPTYVGEPQGALPAQSSWPSHSDTWYDPHNFEYALHHDSAPIFDSTEQSDLDIHLGRCQGTTPVLSSFSETPGALPAQSSSPLAWPSHSDTWYDPHNFEYALHHDSAPIFDSTEQSDLDIHLGRCQGTTPVLSSFSETPGALPAQSSSPLAWPSHSDTLCMTHTILDMRYIATAHQYLTRQSEAILTVAKSSTVQGTTFTTRRLDITEIHKIFKPAVDPKCDIWYKMETMPYSIKHEKIYCCHLLETLLLYNENSMSAFLFRGLNY</sequence>
<evidence type="ECO:0000313" key="3">
    <source>
        <dbReference type="EMBL" id="TPX54533.1"/>
    </source>
</evidence>
<feature type="region of interest" description="Disordered" evidence="1">
    <location>
        <begin position="416"/>
        <end position="481"/>
    </location>
</feature>
<evidence type="ECO:0000256" key="2">
    <source>
        <dbReference type="SAM" id="Phobius"/>
    </source>
</evidence>
<accession>A0A507DS39</accession>
<protein>
    <submittedName>
        <fullName evidence="3">Uncharacterized protein</fullName>
    </submittedName>
</protein>
<reference evidence="3 4" key="1">
    <citation type="journal article" date="2019" name="Sci. Rep.">
        <title>Comparative genomics of chytrid fungi reveal insights into the obligate biotrophic and pathogenic lifestyle of Synchytrium endobioticum.</title>
        <authorList>
            <person name="van de Vossenberg B.T.L.H."/>
            <person name="Warris S."/>
            <person name="Nguyen H.D.T."/>
            <person name="van Gent-Pelzer M.P.E."/>
            <person name="Joly D.L."/>
            <person name="van de Geest H.C."/>
            <person name="Bonants P.J.M."/>
            <person name="Smith D.S."/>
            <person name="Levesque C.A."/>
            <person name="van der Lee T.A.J."/>
        </authorList>
    </citation>
    <scope>NUCLEOTIDE SEQUENCE [LARGE SCALE GENOMIC DNA]</scope>
    <source>
        <strain evidence="3 4">MB42</strain>
    </source>
</reference>
<keyword evidence="2" id="KW-1133">Transmembrane helix</keyword>
<organism evidence="3 4">
    <name type="scientific">Synchytrium endobioticum</name>
    <dbReference type="NCBI Taxonomy" id="286115"/>
    <lineage>
        <taxon>Eukaryota</taxon>
        <taxon>Fungi</taxon>
        <taxon>Fungi incertae sedis</taxon>
        <taxon>Chytridiomycota</taxon>
        <taxon>Chytridiomycota incertae sedis</taxon>
        <taxon>Chytridiomycetes</taxon>
        <taxon>Synchytriales</taxon>
        <taxon>Synchytriaceae</taxon>
        <taxon>Synchytrium</taxon>
    </lineage>
</organism>
<dbReference type="AlphaFoldDB" id="A0A507DS39"/>
<keyword evidence="2" id="KW-0812">Transmembrane</keyword>
<keyword evidence="2" id="KW-0472">Membrane</keyword>
<gene>
    <name evidence="3" type="ORF">SeMB42_g00239</name>
</gene>
<evidence type="ECO:0000313" key="4">
    <source>
        <dbReference type="Proteomes" id="UP000317494"/>
    </source>
</evidence>